<dbReference type="InterPro" id="IPR001650">
    <property type="entry name" value="Helicase_C-like"/>
</dbReference>
<keyword evidence="7" id="KW-1185">Reference proteome</keyword>
<dbReference type="InterPro" id="IPR058403">
    <property type="entry name" value="DUF8090"/>
</dbReference>
<dbReference type="OrthoDB" id="9802848at2"/>
<dbReference type="SUPFAM" id="SSF52540">
    <property type="entry name" value="P-loop containing nucleoside triphosphate hydrolases"/>
    <property type="match status" value="1"/>
</dbReference>
<reference evidence="4 7" key="2">
    <citation type="submission" date="2019-07" db="EMBL/GenBank/DDBJ databases">
        <title>Whole genome shotgun sequence of Halolactibacillus halophilus NBRC 100868.</title>
        <authorList>
            <person name="Hosoyama A."/>
            <person name="Uohara A."/>
            <person name="Ohji S."/>
            <person name="Ichikawa N."/>
        </authorList>
    </citation>
    <scope>NUCLEOTIDE SEQUENCE [LARGE SCALE GENOMIC DNA]</scope>
    <source>
        <strain evidence="4 7">NBRC 100868</strain>
    </source>
</reference>
<dbReference type="RefSeq" id="WP_089830334.1">
    <property type="nucleotide sequence ID" value="NZ_BJWI01000040.1"/>
</dbReference>
<evidence type="ECO:0000313" key="4">
    <source>
        <dbReference type="EMBL" id="GEM02482.1"/>
    </source>
</evidence>
<name>A0A1I5MEA1_9BACI</name>
<keyword evidence="5" id="KW-0347">Helicase</keyword>
<dbReference type="GO" id="GO:0016787">
    <property type="term" value="F:hydrolase activity"/>
    <property type="evidence" value="ECO:0007669"/>
    <property type="project" value="InterPro"/>
</dbReference>
<dbReference type="PROSITE" id="PS50035">
    <property type="entry name" value="PLD"/>
    <property type="match status" value="1"/>
</dbReference>
<evidence type="ECO:0000313" key="6">
    <source>
        <dbReference type="Proteomes" id="UP000242243"/>
    </source>
</evidence>
<dbReference type="Pfam" id="PF26350">
    <property type="entry name" value="DUF8090"/>
    <property type="match status" value="1"/>
</dbReference>
<feature type="domain" description="Helicase ATP-binding" evidence="2">
    <location>
        <begin position="235"/>
        <end position="387"/>
    </location>
</feature>
<reference evidence="5 6" key="1">
    <citation type="submission" date="2016-10" db="EMBL/GenBank/DDBJ databases">
        <authorList>
            <person name="de Groot N.N."/>
        </authorList>
    </citation>
    <scope>NUCLEOTIDE SEQUENCE [LARGE SCALE GENOMIC DNA]</scope>
    <source>
        <strain evidence="5 6">DSM 17073</strain>
    </source>
</reference>
<dbReference type="EMBL" id="BJWI01000040">
    <property type="protein sequence ID" value="GEM02482.1"/>
    <property type="molecule type" value="Genomic_DNA"/>
</dbReference>
<dbReference type="CDD" id="cd18032">
    <property type="entry name" value="DEXHc_RE_I_III_res"/>
    <property type="match status" value="1"/>
</dbReference>
<dbReference type="Pfam" id="PF00271">
    <property type="entry name" value="Helicase_C"/>
    <property type="match status" value="1"/>
</dbReference>
<evidence type="ECO:0000313" key="5">
    <source>
        <dbReference type="EMBL" id="SFP07849.1"/>
    </source>
</evidence>
<dbReference type="SMART" id="SM00487">
    <property type="entry name" value="DEXDc"/>
    <property type="match status" value="1"/>
</dbReference>
<evidence type="ECO:0000313" key="7">
    <source>
        <dbReference type="Proteomes" id="UP000321547"/>
    </source>
</evidence>
<dbReference type="Gene3D" id="3.40.50.300">
    <property type="entry name" value="P-loop containing nucleotide triphosphate hydrolases"/>
    <property type="match status" value="2"/>
</dbReference>
<evidence type="ECO:0000259" key="2">
    <source>
        <dbReference type="PROSITE" id="PS51192"/>
    </source>
</evidence>
<dbReference type="AlphaFoldDB" id="A0A1I5MEA1"/>
<sequence>MEAWFNALELGIHKGLIDKTTPYSGPFEPQLLMNHQQKKQDVLTTLIDELRQSQSFKFAVAFITESGIQTLKAHLLDLHRKGVTGKLITSTYNYFNQPKMFQQLLKLKNLEVRISDVDGFHSKGYIFDQGGYHSLIVGSTNLTASALKVNYEWNIKLTSHEHGAIIEHFTAQFQEMWQESTPLTPEWINHYRKAYQKQEIPKVAEFPASYHNNWSDALQIEPNKMQVQALKGIEAVRSRGESRALVVSATGTGKTYLAAFDVRRVSPKRLLFIVHREQILKKAMADFRRVIGGNDDDYGILSGTSKDVGARYLFATVQSLSKAQTLTQFKPDWFDYILIDETHRAGATSYQKIIDHFKPTFMLGMTATPERTDGYDLFKLFDYNIAYEIRLQEALAEDLLVPFHYFGVSDYEIDGHVSENLSFRDLSINDRVQHIREKLAYYSFSGESPHGLIFCGTKQEAKNLSCALNNTGLKTVSLTGDNSQEEREQRVKELEGGLLDYILTVDIFNEGIDIPKINQVVMLRQTESSIIFVQQLGRGLRKHESKDFLTVIDFIGNHENNYLIPIALYGDQSYNKDQLRRQLVERSRGIPGESTINFERIAEERIFEAIDQKNMLLKKDLDQDYLTLKYKVGKIPTMMDFVTHGSRDPMSYVRYSKSFYRYIVKVEKLKNTLSEQADKSLVYLSLHVLNGVRPHEALLLQQLIEDEELSEQEFINKLIHDVYDDYNAIIRTSVLRNVNLQYYQENYEKKRQAPHDFLPLRFVDYDETTQTFKRHPIFTKLLLEPDFKTTLSDQVAYALHSYKEKRLTHEAHNGFMLYEKYTRQDVFRLLLWEENPLAQNVGGYIISQDKSNCAIFINYHKEDSISETTKYDDQFLSPQLFQWMSKSKRTLNSPDVHAIQHYKDHNMRLPLFVKKHNDEGLSFYYMGDVEPIPESFQEMRMETTKKPVSIVKMILKMLTPVEKSLYDYLTNRTKASD</sequence>
<dbReference type="InterPro" id="IPR021835">
    <property type="entry name" value="DUF3427"/>
</dbReference>
<evidence type="ECO:0000259" key="1">
    <source>
        <dbReference type="PROSITE" id="PS50035"/>
    </source>
</evidence>
<dbReference type="InterPro" id="IPR025202">
    <property type="entry name" value="PLD-like_dom"/>
</dbReference>
<dbReference type="InterPro" id="IPR027417">
    <property type="entry name" value="P-loop_NTPase"/>
</dbReference>
<dbReference type="GO" id="GO:0006793">
    <property type="term" value="P:phosphorus metabolic process"/>
    <property type="evidence" value="ECO:0007669"/>
    <property type="project" value="UniProtKB-ARBA"/>
</dbReference>
<dbReference type="SUPFAM" id="SSF56024">
    <property type="entry name" value="Phospholipase D/nuclease"/>
    <property type="match status" value="1"/>
</dbReference>
<dbReference type="Pfam" id="PF13091">
    <property type="entry name" value="PLDc_2"/>
    <property type="match status" value="1"/>
</dbReference>
<keyword evidence="5" id="KW-0067">ATP-binding</keyword>
<dbReference type="Proteomes" id="UP000321547">
    <property type="component" value="Unassembled WGS sequence"/>
</dbReference>
<dbReference type="InterPro" id="IPR006935">
    <property type="entry name" value="Helicase/UvrB_N"/>
</dbReference>
<organism evidence="5 6">
    <name type="scientific">Halolactibacillus halophilus</name>
    <dbReference type="NCBI Taxonomy" id="306540"/>
    <lineage>
        <taxon>Bacteria</taxon>
        <taxon>Bacillati</taxon>
        <taxon>Bacillota</taxon>
        <taxon>Bacilli</taxon>
        <taxon>Bacillales</taxon>
        <taxon>Bacillaceae</taxon>
        <taxon>Halolactibacillus</taxon>
    </lineage>
</organism>
<dbReference type="InterPro" id="IPR014001">
    <property type="entry name" value="Helicase_ATP-bd"/>
</dbReference>
<dbReference type="CDD" id="cd18799">
    <property type="entry name" value="SF2_C_EcoAI-like"/>
    <property type="match status" value="1"/>
</dbReference>
<dbReference type="PANTHER" id="PTHR47396">
    <property type="entry name" value="TYPE I RESTRICTION ENZYME ECOKI R PROTEIN"/>
    <property type="match status" value="1"/>
</dbReference>
<accession>A0A1I5MEA1</accession>
<keyword evidence="5" id="KW-0378">Hydrolase</keyword>
<dbReference type="CDD" id="cd09204">
    <property type="entry name" value="PLDc_N_DEXD_b2"/>
    <property type="match status" value="1"/>
</dbReference>
<dbReference type="EMBL" id="FOXC01000005">
    <property type="protein sequence ID" value="SFP07849.1"/>
    <property type="molecule type" value="Genomic_DNA"/>
</dbReference>
<dbReference type="InterPro" id="IPR001736">
    <property type="entry name" value="PLipase_D/transphosphatidylase"/>
</dbReference>
<dbReference type="InterPro" id="IPR050742">
    <property type="entry name" value="Helicase_Restrict-Modif_Enz"/>
</dbReference>
<dbReference type="PROSITE" id="PS51194">
    <property type="entry name" value="HELICASE_CTER"/>
    <property type="match status" value="1"/>
</dbReference>
<dbReference type="PANTHER" id="PTHR47396:SF1">
    <property type="entry name" value="ATP-DEPENDENT HELICASE IRC3-RELATED"/>
    <property type="match status" value="1"/>
</dbReference>
<dbReference type="Gene3D" id="3.30.870.10">
    <property type="entry name" value="Endonuclease Chain A"/>
    <property type="match status" value="1"/>
</dbReference>
<keyword evidence="5" id="KW-0547">Nucleotide-binding</keyword>
<proteinExistence type="predicted"/>
<feature type="domain" description="Helicase C-terminal" evidence="3">
    <location>
        <begin position="427"/>
        <end position="591"/>
    </location>
</feature>
<protein>
    <submittedName>
        <fullName evidence="4 5">Helicase</fullName>
    </submittedName>
</protein>
<dbReference type="Proteomes" id="UP000242243">
    <property type="component" value="Unassembled WGS sequence"/>
</dbReference>
<evidence type="ECO:0000259" key="3">
    <source>
        <dbReference type="PROSITE" id="PS51194"/>
    </source>
</evidence>
<dbReference type="Pfam" id="PF04851">
    <property type="entry name" value="ResIII"/>
    <property type="match status" value="1"/>
</dbReference>
<dbReference type="GO" id="GO:0003677">
    <property type="term" value="F:DNA binding"/>
    <property type="evidence" value="ECO:0007669"/>
    <property type="project" value="InterPro"/>
</dbReference>
<dbReference type="PROSITE" id="PS51192">
    <property type="entry name" value="HELICASE_ATP_BIND_1"/>
    <property type="match status" value="1"/>
</dbReference>
<gene>
    <name evidence="4" type="ORF">HHA03_20140</name>
    <name evidence="5" type="ORF">SAMN05421839_10548</name>
</gene>
<dbReference type="Pfam" id="PF11907">
    <property type="entry name" value="DUF3427"/>
    <property type="match status" value="1"/>
</dbReference>
<dbReference type="SMART" id="SM00490">
    <property type="entry name" value="HELICc"/>
    <property type="match status" value="1"/>
</dbReference>
<dbReference type="STRING" id="306540.SAMN05421839_10548"/>
<feature type="domain" description="PLD phosphodiesterase" evidence="1">
    <location>
        <begin position="121"/>
        <end position="146"/>
    </location>
</feature>
<dbReference type="GO" id="GO:0005524">
    <property type="term" value="F:ATP binding"/>
    <property type="evidence" value="ECO:0007669"/>
    <property type="project" value="InterPro"/>
</dbReference>
<dbReference type="GO" id="GO:0004386">
    <property type="term" value="F:helicase activity"/>
    <property type="evidence" value="ECO:0007669"/>
    <property type="project" value="UniProtKB-KW"/>
</dbReference>
<dbReference type="GO" id="GO:0005829">
    <property type="term" value="C:cytosol"/>
    <property type="evidence" value="ECO:0007669"/>
    <property type="project" value="TreeGrafter"/>
</dbReference>